<sequence>MKQEGADKHMRRLLPYLLILLGGLIIIAPTLLEWKEDHKQNELMQKTAQWEAEQQNGGQNPSLAAEYQRTSRLLAEAEADESAPMVQPELLKNVDGETPIAVIEIPVIGVKLPVLEGATQENMRHATVHMSETAAIGAVGNVAIAAHRARTEGRLFNRLDEVKLGDTIPVTTPSGKFVYTVDRITVVDPTDLSVIADKGEESILTLITCTPGGERRLIVQARLN</sequence>
<feature type="transmembrane region" description="Helical" evidence="2">
    <location>
        <begin position="12"/>
        <end position="32"/>
    </location>
</feature>
<dbReference type="NCBIfam" id="TIGR01076">
    <property type="entry name" value="sortase_fam"/>
    <property type="match status" value="1"/>
</dbReference>
<dbReference type="InterPro" id="IPR042000">
    <property type="entry name" value="Sortase_D_2"/>
</dbReference>
<dbReference type="InterPro" id="IPR023365">
    <property type="entry name" value="Sortase_dom-sf"/>
</dbReference>
<dbReference type="Proteomes" id="UP001580430">
    <property type="component" value="Unassembled WGS sequence"/>
</dbReference>
<dbReference type="InterPro" id="IPR005754">
    <property type="entry name" value="Sortase"/>
</dbReference>
<evidence type="ECO:0000256" key="2">
    <source>
        <dbReference type="SAM" id="Phobius"/>
    </source>
</evidence>
<evidence type="ECO:0000313" key="4">
    <source>
        <dbReference type="Proteomes" id="UP001580430"/>
    </source>
</evidence>
<evidence type="ECO:0000313" key="3">
    <source>
        <dbReference type="EMBL" id="MFB5761695.1"/>
    </source>
</evidence>
<dbReference type="RefSeq" id="WP_375520831.1">
    <property type="nucleotide sequence ID" value="NZ_JBHIRY010000014.1"/>
</dbReference>
<dbReference type="Pfam" id="PF04203">
    <property type="entry name" value="Sortase"/>
    <property type="match status" value="1"/>
</dbReference>
<keyword evidence="2" id="KW-1133">Transmembrane helix</keyword>
<gene>
    <name evidence="3" type="ORF">ACE5LO_15005</name>
</gene>
<reference evidence="3 4" key="1">
    <citation type="submission" date="2024-09" db="EMBL/GenBank/DDBJ databases">
        <title>Paenibacillus zeirhizospherea sp. nov., isolated from surface of the maize (Zea mays) roots in a horticulture field, Hungary.</title>
        <authorList>
            <person name="Marton D."/>
            <person name="Farkas M."/>
            <person name="Bedics A."/>
            <person name="Toth E."/>
            <person name="Tancsics A."/>
            <person name="Boka K."/>
            <person name="Marati G."/>
            <person name="Kriszt B."/>
            <person name="Cserhati M."/>
        </authorList>
    </citation>
    <scope>NUCLEOTIDE SEQUENCE [LARGE SCALE GENOMIC DNA]</scope>
    <source>
        <strain evidence="3 4">JCM 18446</strain>
    </source>
</reference>
<organism evidence="3 4">
    <name type="scientific">Paenibacillus medicaginis</name>
    <dbReference type="NCBI Taxonomy" id="1470560"/>
    <lineage>
        <taxon>Bacteria</taxon>
        <taxon>Bacillati</taxon>
        <taxon>Bacillota</taxon>
        <taxon>Bacilli</taxon>
        <taxon>Bacillales</taxon>
        <taxon>Paenibacillaceae</taxon>
        <taxon>Paenibacillus</taxon>
    </lineage>
</organism>
<keyword evidence="4" id="KW-1185">Reference proteome</keyword>
<name>A0ABV5C510_9BACL</name>
<dbReference type="EMBL" id="JBHIRY010000014">
    <property type="protein sequence ID" value="MFB5761695.1"/>
    <property type="molecule type" value="Genomic_DNA"/>
</dbReference>
<dbReference type="SUPFAM" id="SSF63817">
    <property type="entry name" value="Sortase"/>
    <property type="match status" value="1"/>
</dbReference>
<keyword evidence="2" id="KW-0812">Transmembrane</keyword>
<keyword evidence="1" id="KW-0378">Hydrolase</keyword>
<dbReference type="Gene3D" id="2.40.260.10">
    <property type="entry name" value="Sortase"/>
    <property type="match status" value="1"/>
</dbReference>
<accession>A0ABV5C510</accession>
<protein>
    <submittedName>
        <fullName evidence="3">Class D sortase</fullName>
    </submittedName>
</protein>
<evidence type="ECO:0000256" key="1">
    <source>
        <dbReference type="ARBA" id="ARBA00022801"/>
    </source>
</evidence>
<proteinExistence type="predicted"/>
<dbReference type="CDD" id="cd06166">
    <property type="entry name" value="Sortase_D_2"/>
    <property type="match status" value="1"/>
</dbReference>
<comment type="caution">
    <text evidence="3">The sequence shown here is derived from an EMBL/GenBank/DDBJ whole genome shotgun (WGS) entry which is preliminary data.</text>
</comment>
<keyword evidence="2" id="KW-0472">Membrane</keyword>